<sequence length="335" mass="37315">MNLTLGNYWYLLLLLLLPIVGIFMYRYINWKKKRKNIFAESKFQGEFFPKNRGFSKVLPFLYILAGLFLILSIVDFLSGTEQVKSKQKINNVMFLLDVSNSMNAQDIQTSRLNAAKNLMVQSLTKMKNDRVGLIVFAGDAQSIMPLTADYSAASTYINGIETSVMPTQGTDFLKAMQVAVEKFKNIPKGSRKVVLISDGEDNEGNEPNALKLAKQEGISIVSVGIGTEEGAPVPEYIFGELMGYKMNSSGETVISKRETAALEDLATNTGGSYLDGNNLENAVSEMDVDLQKSASSTESYVSSQTAVHYYQYTLTVSLFFFFLIFLLNPKRDFNI</sequence>
<keyword evidence="3 5" id="KW-1133">Transmembrane helix</keyword>
<keyword evidence="1" id="KW-1003">Cell membrane</keyword>
<dbReference type="AlphaFoldDB" id="A0A1I3FHY6"/>
<feature type="domain" description="VWFA" evidence="6">
    <location>
        <begin position="91"/>
        <end position="269"/>
    </location>
</feature>
<evidence type="ECO:0000256" key="4">
    <source>
        <dbReference type="ARBA" id="ARBA00023136"/>
    </source>
</evidence>
<dbReference type="InterPro" id="IPR002035">
    <property type="entry name" value="VWF_A"/>
</dbReference>
<dbReference type="Pfam" id="PF13519">
    <property type="entry name" value="VWA_2"/>
    <property type="match status" value="1"/>
</dbReference>
<dbReference type="SUPFAM" id="SSF53300">
    <property type="entry name" value="vWA-like"/>
    <property type="match status" value="1"/>
</dbReference>
<feature type="transmembrane region" description="Helical" evidence="5">
    <location>
        <begin position="309"/>
        <end position="327"/>
    </location>
</feature>
<gene>
    <name evidence="7" type="ORF">SAMN05443292_1379</name>
</gene>
<dbReference type="EMBL" id="FOQT01000002">
    <property type="protein sequence ID" value="SFI10511.1"/>
    <property type="molecule type" value="Genomic_DNA"/>
</dbReference>
<feature type="transmembrane region" description="Helical" evidence="5">
    <location>
        <begin position="6"/>
        <end position="28"/>
    </location>
</feature>
<evidence type="ECO:0000256" key="2">
    <source>
        <dbReference type="ARBA" id="ARBA00022692"/>
    </source>
</evidence>
<dbReference type="Proteomes" id="UP000198931">
    <property type="component" value="Unassembled WGS sequence"/>
</dbReference>
<dbReference type="InterPro" id="IPR036465">
    <property type="entry name" value="vWFA_dom_sf"/>
</dbReference>
<keyword evidence="8" id="KW-1185">Reference proteome</keyword>
<protein>
    <submittedName>
        <fullName evidence="7">Ca-activated chloride channel family protein</fullName>
    </submittedName>
</protein>
<evidence type="ECO:0000256" key="5">
    <source>
        <dbReference type="SAM" id="Phobius"/>
    </source>
</evidence>
<dbReference type="InterPro" id="IPR050768">
    <property type="entry name" value="UPF0353/GerABKA_families"/>
</dbReference>
<name>A0A1I3FHY6_9FLAO</name>
<accession>A0A1I3FHY6</accession>
<evidence type="ECO:0000259" key="6">
    <source>
        <dbReference type="PROSITE" id="PS50234"/>
    </source>
</evidence>
<dbReference type="PANTHER" id="PTHR22550">
    <property type="entry name" value="SPORE GERMINATION PROTEIN"/>
    <property type="match status" value="1"/>
</dbReference>
<dbReference type="SMART" id="SM00327">
    <property type="entry name" value="VWA"/>
    <property type="match status" value="1"/>
</dbReference>
<evidence type="ECO:0000313" key="8">
    <source>
        <dbReference type="Proteomes" id="UP000198931"/>
    </source>
</evidence>
<feature type="transmembrane region" description="Helical" evidence="5">
    <location>
        <begin position="57"/>
        <end position="77"/>
    </location>
</feature>
<reference evidence="7 8" key="1">
    <citation type="submission" date="2016-10" db="EMBL/GenBank/DDBJ databases">
        <authorList>
            <person name="de Groot N.N."/>
        </authorList>
    </citation>
    <scope>NUCLEOTIDE SEQUENCE [LARGE SCALE GENOMIC DNA]</scope>
    <source>
        <strain evidence="7 8">DSM 26000</strain>
    </source>
</reference>
<dbReference type="PANTHER" id="PTHR22550:SF5">
    <property type="entry name" value="LEUCINE ZIPPER PROTEIN 4"/>
    <property type="match status" value="1"/>
</dbReference>
<dbReference type="RefSeq" id="WP_090079394.1">
    <property type="nucleotide sequence ID" value="NZ_FOQT01000002.1"/>
</dbReference>
<dbReference type="Gene3D" id="3.40.50.410">
    <property type="entry name" value="von Willebrand factor, type A domain"/>
    <property type="match status" value="1"/>
</dbReference>
<keyword evidence="2 5" id="KW-0812">Transmembrane</keyword>
<dbReference type="PROSITE" id="PS50234">
    <property type="entry name" value="VWFA"/>
    <property type="match status" value="1"/>
</dbReference>
<keyword evidence="4 5" id="KW-0472">Membrane</keyword>
<evidence type="ECO:0000313" key="7">
    <source>
        <dbReference type="EMBL" id="SFI10511.1"/>
    </source>
</evidence>
<evidence type="ECO:0000256" key="1">
    <source>
        <dbReference type="ARBA" id="ARBA00022475"/>
    </source>
</evidence>
<dbReference type="OrthoDB" id="6206554at2"/>
<dbReference type="STRING" id="1125876.SAMN05443292_1379"/>
<evidence type="ECO:0000256" key="3">
    <source>
        <dbReference type="ARBA" id="ARBA00022989"/>
    </source>
</evidence>
<proteinExistence type="predicted"/>
<organism evidence="7 8">
    <name type="scientific">Halpernia frigidisoli</name>
    <dbReference type="NCBI Taxonomy" id="1125876"/>
    <lineage>
        <taxon>Bacteria</taxon>
        <taxon>Pseudomonadati</taxon>
        <taxon>Bacteroidota</taxon>
        <taxon>Flavobacteriia</taxon>
        <taxon>Flavobacteriales</taxon>
        <taxon>Weeksellaceae</taxon>
        <taxon>Chryseobacterium group</taxon>
        <taxon>Halpernia</taxon>
    </lineage>
</organism>